<reference evidence="2 3" key="1">
    <citation type="journal article" date="2010" name="Cell">
        <title>The genome of Naegleria gruberi illuminates early eukaryotic versatility.</title>
        <authorList>
            <person name="Fritz-Laylin L.K."/>
            <person name="Prochnik S.E."/>
            <person name="Ginger M.L."/>
            <person name="Dacks J.B."/>
            <person name="Carpenter M.L."/>
            <person name="Field M.C."/>
            <person name="Kuo A."/>
            <person name="Paredez A."/>
            <person name="Chapman J."/>
            <person name="Pham J."/>
            <person name="Shu S."/>
            <person name="Neupane R."/>
            <person name="Cipriano M."/>
            <person name="Mancuso J."/>
            <person name="Tu H."/>
            <person name="Salamov A."/>
            <person name="Lindquist E."/>
            <person name="Shapiro H."/>
            <person name="Lucas S."/>
            <person name="Grigoriev I.V."/>
            <person name="Cande W.Z."/>
            <person name="Fulton C."/>
            <person name="Rokhsar D.S."/>
            <person name="Dawson S.C."/>
        </authorList>
    </citation>
    <scope>NUCLEOTIDE SEQUENCE [LARGE SCALE GENOMIC DNA]</scope>
    <source>
        <strain evidence="2 3">NEG-M</strain>
    </source>
</reference>
<proteinExistence type="predicted"/>
<keyword evidence="3" id="KW-1185">Reference proteome</keyword>
<name>D2VF38_NAEGR</name>
<protein>
    <submittedName>
        <fullName evidence="2">Predicted protein</fullName>
    </submittedName>
</protein>
<dbReference type="Pfam" id="PF26253">
    <property type="entry name" value="RdRP_head"/>
    <property type="match status" value="1"/>
</dbReference>
<dbReference type="EMBL" id="GG738867">
    <property type="protein sequence ID" value="EFC44615.1"/>
    <property type="molecule type" value="Genomic_DNA"/>
</dbReference>
<dbReference type="Proteomes" id="UP000006671">
    <property type="component" value="Unassembled WGS sequence"/>
</dbReference>
<accession>D2VF38</accession>
<sequence>MLFIEHDQLKEVKNANEDSLITKDIADIYNSIKKLYKEYKSDLKNLTSMYYVTEPELVVGSIDFKKLEHKCGSSSFKLREEIQSNVDKFIKYYAKTSKQIIKPSTLSKQEIASIFYIVVRNDNITKRKFKEMFGLTFYWLVIDKILK</sequence>
<evidence type="ECO:0000313" key="2">
    <source>
        <dbReference type="EMBL" id="EFC44615.1"/>
    </source>
</evidence>
<dbReference type="InterPro" id="IPR058752">
    <property type="entry name" value="RDRP_C_head"/>
</dbReference>
<evidence type="ECO:0000313" key="3">
    <source>
        <dbReference type="Proteomes" id="UP000006671"/>
    </source>
</evidence>
<dbReference type="AlphaFoldDB" id="D2VF38"/>
<dbReference type="VEuPathDB" id="AmoebaDB:NAEGRDRAFT_67489"/>
<organism evidence="3">
    <name type="scientific">Naegleria gruberi</name>
    <name type="common">Amoeba</name>
    <dbReference type="NCBI Taxonomy" id="5762"/>
    <lineage>
        <taxon>Eukaryota</taxon>
        <taxon>Discoba</taxon>
        <taxon>Heterolobosea</taxon>
        <taxon>Tetramitia</taxon>
        <taxon>Eutetramitia</taxon>
        <taxon>Vahlkampfiidae</taxon>
        <taxon>Naegleria</taxon>
    </lineage>
</organism>
<gene>
    <name evidence="2" type="ORF">NAEGRDRAFT_67489</name>
</gene>
<dbReference type="InParanoid" id="D2VF38"/>
<dbReference type="RefSeq" id="XP_002677359.1">
    <property type="nucleotide sequence ID" value="XM_002677313.1"/>
</dbReference>
<feature type="domain" description="RDRP C-terminal head" evidence="1">
    <location>
        <begin position="25"/>
        <end position="146"/>
    </location>
</feature>
<dbReference type="KEGG" id="ngr:NAEGRDRAFT_67489"/>
<evidence type="ECO:0000259" key="1">
    <source>
        <dbReference type="Pfam" id="PF26253"/>
    </source>
</evidence>
<dbReference type="GeneID" id="8848713"/>